<dbReference type="EMBL" id="QGMF01000017">
    <property type="protein sequence ID" value="TVY21384.1"/>
    <property type="molecule type" value="Genomic_DNA"/>
</dbReference>
<reference evidence="2 3" key="1">
    <citation type="submission" date="2018-05" db="EMBL/GenBank/DDBJ databases">
        <title>Whole genome sequencing for identification of molecular markers to develop diagnostic detection tools for the regulated plant pathogen Lachnellula willkommii.</title>
        <authorList>
            <person name="Giroux E."/>
            <person name="Bilodeau G."/>
        </authorList>
    </citation>
    <scope>NUCLEOTIDE SEQUENCE [LARGE SCALE GENOMIC DNA]</scope>
    <source>
        <strain evidence="2 3">CBS 203.66</strain>
    </source>
</reference>
<proteinExistence type="predicted"/>
<feature type="domain" description="AB hydrolase-1" evidence="1">
    <location>
        <begin position="123"/>
        <end position="401"/>
    </location>
</feature>
<name>A0A8T9BMR2_9HELO</name>
<dbReference type="GO" id="GO:0016787">
    <property type="term" value="F:hydrolase activity"/>
    <property type="evidence" value="ECO:0007669"/>
    <property type="project" value="UniProtKB-KW"/>
</dbReference>
<gene>
    <name evidence="2" type="primary">yugF</name>
    <name evidence="2" type="ORF">LARI1_G000828</name>
</gene>
<dbReference type="InterPro" id="IPR029058">
    <property type="entry name" value="AB_hydrolase_fold"/>
</dbReference>
<dbReference type="PANTHER" id="PTHR43689:SF8">
    <property type="entry name" value="ALPHA_BETA-HYDROLASES SUPERFAMILY PROTEIN"/>
    <property type="match status" value="1"/>
</dbReference>
<keyword evidence="3" id="KW-1185">Reference proteome</keyword>
<protein>
    <submittedName>
        <fullName evidence="2">Putative hydrolase YugF</fullName>
    </submittedName>
</protein>
<evidence type="ECO:0000313" key="2">
    <source>
        <dbReference type="EMBL" id="TVY21384.1"/>
    </source>
</evidence>
<sequence length="420" mass="46357">MDSLRGLGHAILRKVTAAAPSLSPISPPHVPVSQRLGERQIRDKIFVLIKHVFNSYIPTYPFIPLLKVAKSKSKSSLEPCFYGQVKMKTMDLPSTFHFQGWNIRYNLRSNNTTASNQPQLKPVVFVHGTPWSSAVFQPVIKALLAKPSYQILVYDLPGYGQSQEFAPSPPSSTIASSEEKPLFQGDTSVKFQAKALAGLLKHVQLDGKAEPEPEPGHPAPAVIAHDIAGTIVLRAHLLEACEFDTMMLVDANAVLPWGDGFYKLAREAPASFLRLPPGIFEAVVRAVIQSAVHDTNVLKTGWEDALARPWVGGEGEAGERQKSFVRQIAQADDGDVAEMLEGGLYGRVRCDVKIVWGEQDQWIPKHKVEDLIRRLGGKVKESAFIPEAGHLVMLDQPERFAIEVFDWLTRFGSPRSLSTS</sequence>
<dbReference type="AlphaFoldDB" id="A0A8T9BMR2"/>
<evidence type="ECO:0000313" key="3">
    <source>
        <dbReference type="Proteomes" id="UP000469559"/>
    </source>
</evidence>
<evidence type="ECO:0000259" key="1">
    <source>
        <dbReference type="Pfam" id="PF12697"/>
    </source>
</evidence>
<dbReference type="SUPFAM" id="SSF53474">
    <property type="entry name" value="alpha/beta-Hydrolases"/>
    <property type="match status" value="1"/>
</dbReference>
<organism evidence="2 3">
    <name type="scientific">Lachnellula arida</name>
    <dbReference type="NCBI Taxonomy" id="1316785"/>
    <lineage>
        <taxon>Eukaryota</taxon>
        <taxon>Fungi</taxon>
        <taxon>Dikarya</taxon>
        <taxon>Ascomycota</taxon>
        <taxon>Pezizomycotina</taxon>
        <taxon>Leotiomycetes</taxon>
        <taxon>Helotiales</taxon>
        <taxon>Lachnaceae</taxon>
        <taxon>Lachnellula</taxon>
    </lineage>
</organism>
<comment type="caution">
    <text evidence="2">The sequence shown here is derived from an EMBL/GenBank/DDBJ whole genome shotgun (WGS) entry which is preliminary data.</text>
</comment>
<accession>A0A8T9BMR2</accession>
<dbReference type="PANTHER" id="PTHR43689">
    <property type="entry name" value="HYDROLASE"/>
    <property type="match status" value="1"/>
</dbReference>
<dbReference type="Pfam" id="PF12697">
    <property type="entry name" value="Abhydrolase_6"/>
    <property type="match status" value="1"/>
</dbReference>
<keyword evidence="2" id="KW-0378">Hydrolase</keyword>
<dbReference type="InterPro" id="IPR000639">
    <property type="entry name" value="Epox_hydrolase-like"/>
</dbReference>
<dbReference type="Gene3D" id="3.40.50.1820">
    <property type="entry name" value="alpha/beta hydrolase"/>
    <property type="match status" value="1"/>
</dbReference>
<dbReference type="InterPro" id="IPR000073">
    <property type="entry name" value="AB_hydrolase_1"/>
</dbReference>
<dbReference type="OrthoDB" id="6431331at2759"/>
<dbReference type="Proteomes" id="UP000469559">
    <property type="component" value="Unassembled WGS sequence"/>
</dbReference>
<dbReference type="PRINTS" id="PR00412">
    <property type="entry name" value="EPOXHYDRLASE"/>
</dbReference>